<dbReference type="RefSeq" id="WP_284054404.1">
    <property type="nucleotide sequence ID" value="NZ_JAGRQC010000003.1"/>
</dbReference>
<feature type="domain" description="DUF218" evidence="1">
    <location>
        <begin position="34"/>
        <end position="146"/>
    </location>
</feature>
<evidence type="ECO:0000313" key="3">
    <source>
        <dbReference type="Proteomes" id="UP000676996"/>
    </source>
</evidence>
<comment type="caution">
    <text evidence="2">The sequence shown here is derived from an EMBL/GenBank/DDBJ whole genome shotgun (WGS) entry which is preliminary data.</text>
</comment>
<sequence>MIRRVFAFLLVSWLLGFAIFMVALGHPREGGHTDAIVVPTGGPGRIDRGLTLMQRHAAKRMLISGVAREVRPIELAVEYHVSPGLFACCVDLGREAVDTRSNGDETARWVREHGYHSVRLVTSSWHMPRARMELTHALGPDVEVIGDPVPSSPSLTFLFGEYNKFLVRRAALWLGID</sequence>
<name>A0A8T4IGK1_9SPHN</name>
<organism evidence="2 3">
    <name type="scientific">Stakelama marina</name>
    <dbReference type="NCBI Taxonomy" id="2826939"/>
    <lineage>
        <taxon>Bacteria</taxon>
        <taxon>Pseudomonadati</taxon>
        <taxon>Pseudomonadota</taxon>
        <taxon>Alphaproteobacteria</taxon>
        <taxon>Sphingomonadales</taxon>
        <taxon>Sphingomonadaceae</taxon>
        <taxon>Stakelama</taxon>
    </lineage>
</organism>
<evidence type="ECO:0000313" key="2">
    <source>
        <dbReference type="EMBL" id="MBR0553162.1"/>
    </source>
</evidence>
<keyword evidence="3" id="KW-1185">Reference proteome</keyword>
<dbReference type="InterPro" id="IPR003848">
    <property type="entry name" value="DUF218"/>
</dbReference>
<dbReference type="Proteomes" id="UP000676996">
    <property type="component" value="Unassembled WGS sequence"/>
</dbReference>
<dbReference type="Pfam" id="PF02698">
    <property type="entry name" value="DUF218"/>
    <property type="match status" value="1"/>
</dbReference>
<accession>A0A8T4IGK1</accession>
<reference evidence="2" key="1">
    <citation type="submission" date="2021-04" db="EMBL/GenBank/DDBJ databases">
        <title>Ouciella asimina sp. nov., isolated from the surface seawater in the hydrothermal field of Okinawa Trough.</title>
        <authorList>
            <person name="Shuang W."/>
        </authorList>
    </citation>
    <scope>NUCLEOTIDE SEQUENCE</scope>
    <source>
        <strain evidence="2">LXI357</strain>
    </source>
</reference>
<dbReference type="CDD" id="cd06259">
    <property type="entry name" value="YdcF-like"/>
    <property type="match status" value="1"/>
</dbReference>
<evidence type="ECO:0000259" key="1">
    <source>
        <dbReference type="Pfam" id="PF02698"/>
    </source>
</evidence>
<dbReference type="EMBL" id="JAGRQC010000003">
    <property type="protein sequence ID" value="MBR0553162.1"/>
    <property type="molecule type" value="Genomic_DNA"/>
</dbReference>
<protein>
    <submittedName>
        <fullName evidence="2">YdcF family protein</fullName>
    </submittedName>
</protein>
<gene>
    <name evidence="2" type="ORF">J7S20_11655</name>
</gene>
<proteinExistence type="predicted"/>
<dbReference type="AlphaFoldDB" id="A0A8T4IGK1"/>